<keyword evidence="3" id="KW-1185">Reference proteome</keyword>
<feature type="transmembrane region" description="Helical" evidence="1">
    <location>
        <begin position="7"/>
        <end position="26"/>
    </location>
</feature>
<keyword evidence="1" id="KW-1133">Transmembrane helix</keyword>
<dbReference type="Proteomes" id="UP001589774">
    <property type="component" value="Unassembled WGS sequence"/>
</dbReference>
<evidence type="ECO:0008006" key="4">
    <source>
        <dbReference type="Google" id="ProtNLM"/>
    </source>
</evidence>
<sequence>MRNRISYILICLIIVLLLGPNFSLWLQHGGLQFGQPFSYLEVQRFVSSHGTDTSVGLIPTNLFIDMMLGLVCFLLYVLWMFLRKKNV</sequence>
<protein>
    <recommendedName>
        <fullName evidence="4">PepSY-associated transmembrane protein</fullName>
    </recommendedName>
</protein>
<gene>
    <name evidence="2" type="ORF">ACFFI0_18560</name>
</gene>
<accession>A0ABV6HNQ0</accession>
<dbReference type="EMBL" id="JBHLWO010000002">
    <property type="protein sequence ID" value="MFC0320336.1"/>
    <property type="molecule type" value="Genomic_DNA"/>
</dbReference>
<reference evidence="2 3" key="1">
    <citation type="submission" date="2024-09" db="EMBL/GenBank/DDBJ databases">
        <authorList>
            <person name="Sun Q."/>
            <person name="Mori K."/>
        </authorList>
    </citation>
    <scope>NUCLEOTIDE SEQUENCE [LARGE SCALE GENOMIC DNA]</scope>
    <source>
        <strain evidence="2 3">CCM 7765</strain>
    </source>
</reference>
<organism evidence="2 3">
    <name type="scientific">Olivibacter oleidegradans</name>
    <dbReference type="NCBI Taxonomy" id="760123"/>
    <lineage>
        <taxon>Bacteria</taxon>
        <taxon>Pseudomonadati</taxon>
        <taxon>Bacteroidota</taxon>
        <taxon>Sphingobacteriia</taxon>
        <taxon>Sphingobacteriales</taxon>
        <taxon>Sphingobacteriaceae</taxon>
        <taxon>Olivibacter</taxon>
    </lineage>
</organism>
<proteinExistence type="predicted"/>
<evidence type="ECO:0000313" key="2">
    <source>
        <dbReference type="EMBL" id="MFC0320336.1"/>
    </source>
</evidence>
<evidence type="ECO:0000313" key="3">
    <source>
        <dbReference type="Proteomes" id="UP001589774"/>
    </source>
</evidence>
<comment type="caution">
    <text evidence="2">The sequence shown here is derived from an EMBL/GenBank/DDBJ whole genome shotgun (WGS) entry which is preliminary data.</text>
</comment>
<evidence type="ECO:0000256" key="1">
    <source>
        <dbReference type="SAM" id="Phobius"/>
    </source>
</evidence>
<name>A0ABV6HNQ0_9SPHI</name>
<keyword evidence="1" id="KW-0812">Transmembrane</keyword>
<keyword evidence="1" id="KW-0472">Membrane</keyword>
<feature type="transmembrane region" description="Helical" evidence="1">
    <location>
        <begin position="62"/>
        <end position="82"/>
    </location>
</feature>
<dbReference type="RefSeq" id="WP_013667706.1">
    <property type="nucleotide sequence ID" value="NZ_JBHLWO010000002.1"/>
</dbReference>